<keyword evidence="2" id="KW-0326">Glycosidase</keyword>
<dbReference type="EMBL" id="LAZR01004779">
    <property type="protein sequence ID" value="KKN05634.1"/>
    <property type="molecule type" value="Genomic_DNA"/>
</dbReference>
<evidence type="ECO:0000256" key="1">
    <source>
        <dbReference type="ARBA" id="ARBA00022801"/>
    </source>
</evidence>
<accession>A0A0F9MIF9</accession>
<proteinExistence type="predicted"/>
<organism evidence="4">
    <name type="scientific">marine sediment metagenome</name>
    <dbReference type="NCBI Taxonomy" id="412755"/>
    <lineage>
        <taxon>unclassified sequences</taxon>
        <taxon>metagenomes</taxon>
        <taxon>ecological metagenomes</taxon>
    </lineage>
</organism>
<dbReference type="Pfam" id="PF00150">
    <property type="entry name" value="Cellulase"/>
    <property type="match status" value="1"/>
</dbReference>
<dbReference type="GO" id="GO:0004553">
    <property type="term" value="F:hydrolase activity, hydrolyzing O-glycosyl compounds"/>
    <property type="evidence" value="ECO:0007669"/>
    <property type="project" value="InterPro"/>
</dbReference>
<reference evidence="4" key="1">
    <citation type="journal article" date="2015" name="Nature">
        <title>Complex archaea that bridge the gap between prokaryotes and eukaryotes.</title>
        <authorList>
            <person name="Spang A."/>
            <person name="Saw J.H."/>
            <person name="Jorgensen S.L."/>
            <person name="Zaremba-Niedzwiedzka K."/>
            <person name="Martijn J."/>
            <person name="Lind A.E."/>
            <person name="van Eijk R."/>
            <person name="Schleper C."/>
            <person name="Guy L."/>
            <person name="Ettema T.J."/>
        </authorList>
    </citation>
    <scope>NUCLEOTIDE SEQUENCE</scope>
</reference>
<evidence type="ECO:0000313" key="4">
    <source>
        <dbReference type="EMBL" id="KKN05634.1"/>
    </source>
</evidence>
<keyword evidence="1" id="KW-0378">Hydrolase</keyword>
<name>A0A0F9MIF9_9ZZZZ</name>
<dbReference type="Gene3D" id="3.20.20.80">
    <property type="entry name" value="Glycosidases"/>
    <property type="match status" value="1"/>
</dbReference>
<dbReference type="SUPFAM" id="SSF51445">
    <property type="entry name" value="(Trans)glycosidases"/>
    <property type="match status" value="1"/>
</dbReference>
<sequence length="374" mass="42934">MDAKKLFLLGVAALVVLSSAACGGQWSTEKAWQWYRNVGVIKGCNYLPRTATNTTEMWQDDTFAPATIDEELGWAENLGYNSVRIFMQYLVWEKDRKGFFSRLDTFLDIANKHGITAMIVLFDDCAFGYPAKKDPYLGKQGDPEPGEYAPYWTPSPGHSRVRDKSRWPLLEKYVKDVVGRFKNDKRVLIWDLYNEPGNAGMGSESLPLVKKTFEWARSIKPSQPLTTCWWVHELCDVITFHNYANAESMRNDILKLRKYGRPIMNTEWLLRRGGNTVAEILPVFEDLCVGWYHWGLVVGRTQTCMHWSSKKGDPIPENWQHDIFHSDGTPYRAEENEQLRAFTFGKWKVESLSKRATAKINVSNPEGKLTGDKD</sequence>
<dbReference type="InterPro" id="IPR001547">
    <property type="entry name" value="Glyco_hydro_5"/>
</dbReference>
<comment type="caution">
    <text evidence="4">The sequence shown here is derived from an EMBL/GenBank/DDBJ whole genome shotgun (WGS) entry which is preliminary data.</text>
</comment>
<dbReference type="InterPro" id="IPR017853">
    <property type="entry name" value="GH"/>
</dbReference>
<gene>
    <name evidence="4" type="ORF">LCGC14_1085340</name>
</gene>
<feature type="domain" description="Glycoside hydrolase family 5" evidence="3">
    <location>
        <begin position="75"/>
        <end position="202"/>
    </location>
</feature>
<evidence type="ECO:0000256" key="2">
    <source>
        <dbReference type="ARBA" id="ARBA00023295"/>
    </source>
</evidence>
<dbReference type="GO" id="GO:0000272">
    <property type="term" value="P:polysaccharide catabolic process"/>
    <property type="evidence" value="ECO:0007669"/>
    <property type="project" value="InterPro"/>
</dbReference>
<protein>
    <recommendedName>
        <fullName evidence="3">Glycoside hydrolase family 5 domain-containing protein</fullName>
    </recommendedName>
</protein>
<dbReference type="PROSITE" id="PS51257">
    <property type="entry name" value="PROKAR_LIPOPROTEIN"/>
    <property type="match status" value="1"/>
</dbReference>
<evidence type="ECO:0000259" key="3">
    <source>
        <dbReference type="Pfam" id="PF00150"/>
    </source>
</evidence>
<dbReference type="AlphaFoldDB" id="A0A0F9MIF9"/>